<comment type="caution">
    <text evidence="7">Lacks conserved residue(s) required for the propagation of feature annotation.</text>
</comment>
<evidence type="ECO:0000256" key="6">
    <source>
        <dbReference type="PROSITE-ProRule" id="PRU00087"/>
    </source>
</evidence>
<keyword evidence="5 7" id="KW-0833">Ubl conjugation pathway</keyword>
<dbReference type="Pfam" id="PF25916">
    <property type="entry name" value="AREL1_PH-like"/>
    <property type="match status" value="1"/>
</dbReference>
<dbReference type="Gene3D" id="3.30.2410.10">
    <property type="entry name" value="Hect, E3 ligase catalytic domain"/>
    <property type="match status" value="1"/>
</dbReference>
<evidence type="ECO:0000259" key="9">
    <source>
        <dbReference type="PROSITE" id="PS50237"/>
    </source>
</evidence>
<keyword evidence="4" id="KW-0808">Transferase</keyword>
<evidence type="ECO:0000313" key="10">
    <source>
        <dbReference type="EMBL" id="ODN05801.1"/>
    </source>
</evidence>
<feature type="domain" description="HECT" evidence="9">
    <location>
        <begin position="554"/>
        <end position="893"/>
    </location>
</feature>
<keyword evidence="8" id="KW-1133">Transmembrane helix</keyword>
<dbReference type="EMBL" id="LJIJ01000016">
    <property type="protein sequence ID" value="ODN05801.1"/>
    <property type="molecule type" value="Genomic_DNA"/>
</dbReference>
<dbReference type="InterPro" id="IPR013783">
    <property type="entry name" value="Ig-like_fold"/>
</dbReference>
<dbReference type="Gene3D" id="2.60.40.10">
    <property type="entry name" value="Immunoglobulins"/>
    <property type="match status" value="1"/>
</dbReference>
<dbReference type="GO" id="GO:0043066">
    <property type="term" value="P:negative regulation of apoptotic process"/>
    <property type="evidence" value="ECO:0007669"/>
    <property type="project" value="TreeGrafter"/>
</dbReference>
<proteinExistence type="predicted"/>
<evidence type="ECO:0000256" key="7">
    <source>
        <dbReference type="PROSITE-ProRule" id="PRU00104"/>
    </source>
</evidence>
<comment type="caution">
    <text evidence="10">The sequence shown here is derived from an EMBL/GenBank/DDBJ whole genome shotgun (WGS) entry which is preliminary data.</text>
</comment>
<dbReference type="InterPro" id="IPR017868">
    <property type="entry name" value="Filamin/ABP280_repeat-like"/>
</dbReference>
<keyword evidence="11" id="KW-1185">Reference proteome</keyword>
<evidence type="ECO:0000256" key="3">
    <source>
        <dbReference type="ARBA" id="ARBA00012485"/>
    </source>
</evidence>
<dbReference type="STRING" id="48709.A0A1D2NKM7"/>
<dbReference type="EC" id="2.3.2.26" evidence="3"/>
<dbReference type="GO" id="GO:0000209">
    <property type="term" value="P:protein polyubiquitination"/>
    <property type="evidence" value="ECO:0007669"/>
    <property type="project" value="TreeGrafter"/>
</dbReference>
<dbReference type="InterPro" id="IPR035983">
    <property type="entry name" value="Hect_E3_ubiquitin_ligase"/>
</dbReference>
<keyword evidence="8" id="KW-0472">Membrane</keyword>
<dbReference type="AlphaFoldDB" id="A0A1D2NKM7"/>
<dbReference type="PROSITE" id="PS50194">
    <property type="entry name" value="FILAMIN_REPEAT"/>
    <property type="match status" value="1"/>
</dbReference>
<dbReference type="Gene3D" id="3.90.1750.10">
    <property type="entry name" value="Hect, E3 ligase catalytic domains"/>
    <property type="match status" value="1"/>
</dbReference>
<accession>A0A1D2NKM7</accession>
<dbReference type="Pfam" id="PF00632">
    <property type="entry name" value="HECT"/>
    <property type="match status" value="1"/>
</dbReference>
<dbReference type="Gene3D" id="3.30.2160.10">
    <property type="entry name" value="Hect, E3 ligase catalytic domain"/>
    <property type="match status" value="1"/>
</dbReference>
<dbReference type="GO" id="GO:0006511">
    <property type="term" value="P:ubiquitin-dependent protein catabolic process"/>
    <property type="evidence" value="ECO:0007669"/>
    <property type="project" value="TreeGrafter"/>
</dbReference>
<keyword evidence="8" id="KW-0812">Transmembrane</keyword>
<comment type="catalytic activity">
    <reaction evidence="1">
        <text>S-ubiquitinyl-[E2 ubiquitin-conjugating enzyme]-L-cysteine + [acceptor protein]-L-lysine = [E2 ubiquitin-conjugating enzyme]-L-cysteine + N(6)-ubiquitinyl-[acceptor protein]-L-lysine.</text>
        <dbReference type="EC" id="2.3.2.26"/>
    </reaction>
</comment>
<dbReference type="Proteomes" id="UP000094527">
    <property type="component" value="Unassembled WGS sequence"/>
</dbReference>
<evidence type="ECO:0000256" key="5">
    <source>
        <dbReference type="ARBA" id="ARBA00022786"/>
    </source>
</evidence>
<dbReference type="InterPro" id="IPR000569">
    <property type="entry name" value="HECT_dom"/>
</dbReference>
<comment type="pathway">
    <text evidence="2">Protein modification; protein ubiquitination.</text>
</comment>
<name>A0A1D2NKM7_ORCCI</name>
<sequence>MDKVCSYMFEELVPRVLTYYELIKLDVLYQMNCIKLFFNNLNSDSVGMFLNKFCSIVQDNTTIVYGKLAYYIYLQMYLNQFAPSSQANKNFTSIAGVLSLLILYTVYQFLYLPLFQDFFLAECCRLQFENAEPIKVGDTVVYTIYGFIPPQKLQDSNVGALTQTFFNGLTAKVSVDRQFIPAIKSYADEEYGKIRLLFTVEKGGKYKVQVRYLGFVIPGCPFYVTVPPDDMFAGESEVKVPSTPVLLTDSMPQLILISPRDRTGYPCNSEGIRLDLFDFHASTANSNTSICGKTCELIGRNWREVLEASFSLQENPGSSLDADTCRICLVLRISYSQPSFGLYEGQITYAGQPLKNGSFPIISLTKEEYEKLESTSTLPRPSDVVQFKAELIQPVESNLNANESENTEMENSNENEKTKEVYVNISLKFICIKEVLWRVILSRTAIFKIQGETKVEAVPENEGKLQYIIVISDETQHDLRVRMTASNARVFMALYLKFRAHVTGNGGTYSEKLNAFLGSLKTHCMKQLSSKRERHQFFQISRPDALRTSYEGTKLFDCEKWYSPFIVSFIGEPLLEDESAWLEWSELVLGTCFENNSLGMFHKISERSAFVHPNPARNIRSWGIQYYELCGKILGKYLVERALNHKSKNYRVKVRFSRSFLQQLIGSNPTALTLERDMPELYDTLVTTLNNTDLENGLLTFAVPEYDVFGKLEKMVPIIEHGGAYTVTKENLDLYLNALARYHLGSKVTREIEAFRAGFSFIVPEDLLLNFDENELELLLCGWSNIDLHEMKRHHKVDGEHWHPEFPRIMKWLWTSLGNMLPVDQAKFLQFCTGSSILPLGEFAQLTPQLTFCMTCLYGQLPAAEPSAHRICLSDHPNYEAFNEALLTSIRTAACCQPKPKPCEHVSSEVQLAGQDDAQAIPSL</sequence>
<dbReference type="GO" id="GO:0005829">
    <property type="term" value="C:cytosol"/>
    <property type="evidence" value="ECO:0007669"/>
    <property type="project" value="TreeGrafter"/>
</dbReference>
<protein>
    <recommendedName>
        <fullName evidence="3">HECT-type E3 ubiquitin transferase</fullName>
        <ecNumber evidence="3">2.3.2.26</ecNumber>
    </recommendedName>
</protein>
<dbReference type="PROSITE" id="PS50237">
    <property type="entry name" value="HECT"/>
    <property type="match status" value="1"/>
</dbReference>
<evidence type="ECO:0000313" key="11">
    <source>
        <dbReference type="Proteomes" id="UP000094527"/>
    </source>
</evidence>
<evidence type="ECO:0000256" key="1">
    <source>
        <dbReference type="ARBA" id="ARBA00000885"/>
    </source>
</evidence>
<feature type="repeat" description="Filamin" evidence="6">
    <location>
        <begin position="188"/>
        <end position="226"/>
    </location>
</feature>
<dbReference type="InterPro" id="IPR014756">
    <property type="entry name" value="Ig_E-set"/>
</dbReference>
<dbReference type="GO" id="GO:0009966">
    <property type="term" value="P:regulation of signal transduction"/>
    <property type="evidence" value="ECO:0007669"/>
    <property type="project" value="UniProtKB-ARBA"/>
</dbReference>
<dbReference type="GO" id="GO:0061630">
    <property type="term" value="F:ubiquitin protein ligase activity"/>
    <property type="evidence" value="ECO:0007669"/>
    <property type="project" value="UniProtKB-EC"/>
</dbReference>
<dbReference type="InterPro" id="IPR058738">
    <property type="entry name" value="PH-like_AREL1"/>
</dbReference>
<dbReference type="SMART" id="SM00119">
    <property type="entry name" value="HECTc"/>
    <property type="match status" value="1"/>
</dbReference>
<feature type="transmembrane region" description="Helical" evidence="8">
    <location>
        <begin position="94"/>
        <end position="115"/>
    </location>
</feature>
<reference evidence="10 11" key="1">
    <citation type="journal article" date="2016" name="Genome Biol. Evol.">
        <title>Gene Family Evolution Reflects Adaptation to Soil Environmental Stressors in the Genome of the Collembolan Orchesella cincta.</title>
        <authorList>
            <person name="Faddeeva-Vakhrusheva A."/>
            <person name="Derks M.F."/>
            <person name="Anvar S.Y."/>
            <person name="Agamennone V."/>
            <person name="Suring W."/>
            <person name="Smit S."/>
            <person name="van Straalen N.M."/>
            <person name="Roelofs D."/>
        </authorList>
    </citation>
    <scope>NUCLEOTIDE SEQUENCE [LARGE SCALE GENOMIC DNA]</scope>
    <source>
        <tissue evidence="10">Mixed pool</tissue>
    </source>
</reference>
<gene>
    <name evidence="10" type="ORF">Ocin01_00897</name>
</gene>
<evidence type="ECO:0000256" key="2">
    <source>
        <dbReference type="ARBA" id="ARBA00004906"/>
    </source>
</evidence>
<evidence type="ECO:0000256" key="8">
    <source>
        <dbReference type="SAM" id="Phobius"/>
    </source>
</evidence>
<evidence type="ECO:0000256" key="4">
    <source>
        <dbReference type="ARBA" id="ARBA00022679"/>
    </source>
</evidence>
<dbReference type="InterPro" id="IPR050409">
    <property type="entry name" value="E3_ubiq-protein_ligase"/>
</dbReference>
<dbReference type="PANTHER" id="PTHR11254">
    <property type="entry name" value="HECT DOMAIN UBIQUITIN-PROTEIN LIGASE"/>
    <property type="match status" value="1"/>
</dbReference>
<organism evidence="10 11">
    <name type="scientific">Orchesella cincta</name>
    <name type="common">Springtail</name>
    <name type="synonym">Podura cincta</name>
    <dbReference type="NCBI Taxonomy" id="48709"/>
    <lineage>
        <taxon>Eukaryota</taxon>
        <taxon>Metazoa</taxon>
        <taxon>Ecdysozoa</taxon>
        <taxon>Arthropoda</taxon>
        <taxon>Hexapoda</taxon>
        <taxon>Collembola</taxon>
        <taxon>Entomobryomorpha</taxon>
        <taxon>Entomobryoidea</taxon>
        <taxon>Orchesellidae</taxon>
        <taxon>Orchesellinae</taxon>
        <taxon>Orchesella</taxon>
    </lineage>
</organism>
<dbReference type="PANTHER" id="PTHR11254:SF340">
    <property type="entry name" value="APOPTOSIS-RESISTANT E3 UBIQUITIN PROTEIN LIGASE 1"/>
    <property type="match status" value="1"/>
</dbReference>
<dbReference type="OrthoDB" id="8068875at2759"/>
<dbReference type="SUPFAM" id="SSF81296">
    <property type="entry name" value="E set domains"/>
    <property type="match status" value="1"/>
</dbReference>
<dbReference type="SUPFAM" id="SSF56204">
    <property type="entry name" value="Hect, E3 ligase catalytic domain"/>
    <property type="match status" value="1"/>
</dbReference>